<dbReference type="EMBL" id="CP048000">
    <property type="protein sequence ID" value="QHQ63015.1"/>
    <property type="molecule type" value="Genomic_DNA"/>
</dbReference>
<dbReference type="RefSeq" id="WP_161839837.1">
    <property type="nucleotide sequence ID" value="NZ_CP048000.1"/>
</dbReference>
<proteinExistence type="predicted"/>
<organism evidence="1 2">
    <name type="scientific">Anaerocolumna sedimenticola</name>
    <dbReference type="NCBI Taxonomy" id="2696063"/>
    <lineage>
        <taxon>Bacteria</taxon>
        <taxon>Bacillati</taxon>
        <taxon>Bacillota</taxon>
        <taxon>Clostridia</taxon>
        <taxon>Lachnospirales</taxon>
        <taxon>Lachnospiraceae</taxon>
        <taxon>Anaerocolumna</taxon>
    </lineage>
</organism>
<evidence type="ECO:0000313" key="2">
    <source>
        <dbReference type="Proteomes" id="UP000464314"/>
    </source>
</evidence>
<reference evidence="1 2" key="1">
    <citation type="submission" date="2020-01" db="EMBL/GenBank/DDBJ databases">
        <title>Genome analysis of Anaerocolumna sp. CBA3638.</title>
        <authorList>
            <person name="Kim J."/>
            <person name="Roh S.W."/>
        </authorList>
    </citation>
    <scope>NUCLEOTIDE SEQUENCE [LARGE SCALE GENOMIC DNA]</scope>
    <source>
        <strain evidence="1 2">CBA3638</strain>
    </source>
</reference>
<protein>
    <submittedName>
        <fullName evidence="1">DNRLRE domain-containing protein</fullName>
    </submittedName>
</protein>
<dbReference type="InterPro" id="IPR011050">
    <property type="entry name" value="Pectin_lyase_fold/virulence"/>
</dbReference>
<name>A0A6P1TUA5_9FIRM</name>
<dbReference type="KEGG" id="anr:Ana3638_21355"/>
<dbReference type="SMART" id="SM00710">
    <property type="entry name" value="PbH1"/>
    <property type="match status" value="8"/>
</dbReference>
<keyword evidence="2" id="KW-1185">Reference proteome</keyword>
<dbReference type="InterPro" id="IPR012334">
    <property type="entry name" value="Pectin_lyas_fold"/>
</dbReference>
<dbReference type="Gene3D" id="2.60.40.1080">
    <property type="match status" value="1"/>
</dbReference>
<dbReference type="Gene3D" id="2.160.20.10">
    <property type="entry name" value="Single-stranded right-handed beta-helix, Pectin lyase-like"/>
    <property type="match status" value="1"/>
</dbReference>
<accession>A0A6P1TUA5</accession>
<dbReference type="Proteomes" id="UP000464314">
    <property type="component" value="Chromosome"/>
</dbReference>
<dbReference type="SUPFAM" id="SSF51126">
    <property type="entry name" value="Pectin lyase-like"/>
    <property type="match status" value="1"/>
</dbReference>
<evidence type="ECO:0000313" key="1">
    <source>
        <dbReference type="EMBL" id="QHQ63015.1"/>
    </source>
</evidence>
<sequence>MPVSILLPSDDTFIATGYPTTVFGSYPFLYIGVYIAPGDNYRTLIKFDLSAIPQGSIITEALLNLYIFRKDVPGPEIISINLNQSDFNQNTVTYSTAPAITPTGITATVTDADLNSFISIDITQLAEQWHTNPAANNGITITGPENTYSLIGSYSTNFSDSSLYPFLQVTYQDSCNCTSDMINVVTQSGDYTINESNTLLLNQRILGTFSVENTGFTNGLAVLQILNGSNIWVDEKSEEVSPGQTKVLSTTASRLDERISIVGIIDPIISGVVGSTLDANGNLFNPNNAALTFSSDNPDFPVDPNSGIITINNSGSAVITVTTKNIDGPGISFTVIAIGSNSVYNQTQSTFYTTIQQAINAANPGDVIQVGPGNYPENVTIDRRITLNGSGSGAGGTRINPAAGVGISISNGGLNTSERLVISDLQVTGATQGISTIGSNQPSFITLSNVALLNNLNNGFNINISPAFPVMNDLIVTGSNFSNNAIAGFRVPTYAQVSNVTIQNSMFNGNTNGILVFSGTAIFNNININNSQFNNNTSKGMYYEALNNAFLTNNTINNSGTNGSFAAGIDINLKNGNYQNVNLINNTVTNSGNGDPVNGAAAVIKGRNDGTNNGTLTDVTVSGGTYSNAPVGIRFGETGRNNSYPTDTIVTGATIANNGIGLQNVTTVVITQSNNTFINNGVNIAGSFN</sequence>
<dbReference type="Gene3D" id="2.60.120.970">
    <property type="match status" value="1"/>
</dbReference>
<gene>
    <name evidence="1" type="ORF">Ana3638_21355</name>
</gene>
<dbReference type="InterPro" id="IPR006626">
    <property type="entry name" value="PbH1"/>
</dbReference>
<dbReference type="AlphaFoldDB" id="A0A6P1TUA5"/>
<dbReference type="NCBIfam" id="NF033679">
    <property type="entry name" value="DNRLRE_dom"/>
    <property type="match status" value="1"/>
</dbReference>